<feature type="transmembrane region" description="Helical" evidence="1">
    <location>
        <begin position="61"/>
        <end position="86"/>
    </location>
</feature>
<keyword evidence="1" id="KW-0812">Transmembrane</keyword>
<evidence type="ECO:0000256" key="1">
    <source>
        <dbReference type="SAM" id="Phobius"/>
    </source>
</evidence>
<proteinExistence type="predicted"/>
<name>A0AAF5D6C8_STRER</name>
<dbReference type="AlphaFoldDB" id="A0AAF5D6C8"/>
<evidence type="ECO:0000313" key="2">
    <source>
        <dbReference type="Proteomes" id="UP000035681"/>
    </source>
</evidence>
<evidence type="ECO:0000313" key="3">
    <source>
        <dbReference type="WBParaSite" id="TCONS_00007536.p1"/>
    </source>
</evidence>
<reference evidence="3" key="1">
    <citation type="submission" date="2024-02" db="UniProtKB">
        <authorList>
            <consortium name="WormBaseParasite"/>
        </authorList>
    </citation>
    <scope>IDENTIFICATION</scope>
</reference>
<organism evidence="2 3">
    <name type="scientific">Strongyloides stercoralis</name>
    <name type="common">Threadworm</name>
    <dbReference type="NCBI Taxonomy" id="6248"/>
    <lineage>
        <taxon>Eukaryota</taxon>
        <taxon>Metazoa</taxon>
        <taxon>Ecdysozoa</taxon>
        <taxon>Nematoda</taxon>
        <taxon>Chromadorea</taxon>
        <taxon>Rhabditida</taxon>
        <taxon>Tylenchina</taxon>
        <taxon>Panagrolaimomorpha</taxon>
        <taxon>Strongyloidoidea</taxon>
        <taxon>Strongyloididae</taxon>
        <taxon>Strongyloides</taxon>
    </lineage>
</organism>
<accession>A0AAF5D6C8</accession>
<keyword evidence="2" id="KW-1185">Reference proteome</keyword>
<dbReference type="WBParaSite" id="TCONS_00007536.p1">
    <property type="protein sequence ID" value="TCONS_00007536.p1"/>
    <property type="gene ID" value="XLOC_005561"/>
</dbReference>
<keyword evidence="1" id="KW-0472">Membrane</keyword>
<dbReference type="Proteomes" id="UP000035681">
    <property type="component" value="Unplaced"/>
</dbReference>
<sequence length="271" mass="31251">MKGGKKSLMDESKEKIKVGHVHLTFEEWRYIITMIHSTLVVTQTVFIMLVNDHSSTYTHDLVILALFGTILIVLPWSVINIFYSFWVLFVITYNYHDIWRQTKLIHHSQNEICSISKSECLLAEAKYTFSIINLLAMFYYIVPIVLSIVTYSAKLNITSASTKKLGKKVHFIMETGKSYSFDDVVNTLYDERDFEREGNILKILTSKSFQNIIIGQHKPNAKDPVSILSYENTRGVQIYYINNYSIDNNSSKTKQTFVYTSSGIRWIPGAI</sequence>
<keyword evidence="1" id="KW-1133">Transmembrane helix</keyword>
<feature type="transmembrane region" description="Helical" evidence="1">
    <location>
        <begin position="28"/>
        <end position="49"/>
    </location>
</feature>
<protein>
    <submittedName>
        <fullName evidence="3">RNA methyltransferase</fullName>
    </submittedName>
</protein>
<feature type="transmembrane region" description="Helical" evidence="1">
    <location>
        <begin position="131"/>
        <end position="153"/>
    </location>
</feature>